<organism evidence="4 5">
    <name type="scientific">Nonomuraea harbinensis</name>
    <dbReference type="NCBI Taxonomy" id="1286938"/>
    <lineage>
        <taxon>Bacteria</taxon>
        <taxon>Bacillati</taxon>
        <taxon>Actinomycetota</taxon>
        <taxon>Actinomycetes</taxon>
        <taxon>Streptosporangiales</taxon>
        <taxon>Streptosporangiaceae</taxon>
        <taxon>Nonomuraea</taxon>
    </lineage>
</organism>
<proteinExistence type="predicted"/>
<feature type="active site" description="Proton donor/acceptor" evidence="1">
    <location>
        <position position="201"/>
    </location>
</feature>
<evidence type="ECO:0000313" key="5">
    <source>
        <dbReference type="Proteomes" id="UP001596096"/>
    </source>
</evidence>
<dbReference type="InterPro" id="IPR002477">
    <property type="entry name" value="Peptidoglycan-bd-like"/>
</dbReference>
<feature type="domain" description="L,D-TPase catalytic" evidence="3">
    <location>
        <begin position="122"/>
        <end position="241"/>
    </location>
</feature>
<dbReference type="Pfam" id="PF01471">
    <property type="entry name" value="PG_binding_1"/>
    <property type="match status" value="1"/>
</dbReference>
<accession>A0ABW1C2U5</accession>
<dbReference type="RefSeq" id="WP_219550849.1">
    <property type="nucleotide sequence ID" value="NZ_JAHKRN010000063.1"/>
</dbReference>
<comment type="caution">
    <text evidence="4">The sequence shown here is derived from an EMBL/GenBank/DDBJ whole genome shotgun (WGS) entry which is preliminary data.</text>
</comment>
<evidence type="ECO:0000256" key="1">
    <source>
        <dbReference type="PROSITE-ProRule" id="PRU01373"/>
    </source>
</evidence>
<dbReference type="Pfam" id="PF03734">
    <property type="entry name" value="YkuD"/>
    <property type="match status" value="1"/>
</dbReference>
<protein>
    <submittedName>
        <fullName evidence="4">Peptidoglycan-binding protein</fullName>
    </submittedName>
</protein>
<reference evidence="5" key="1">
    <citation type="journal article" date="2019" name="Int. J. Syst. Evol. Microbiol.">
        <title>The Global Catalogue of Microorganisms (GCM) 10K type strain sequencing project: providing services to taxonomists for standard genome sequencing and annotation.</title>
        <authorList>
            <consortium name="The Broad Institute Genomics Platform"/>
            <consortium name="The Broad Institute Genome Sequencing Center for Infectious Disease"/>
            <person name="Wu L."/>
            <person name="Ma J."/>
        </authorList>
    </citation>
    <scope>NUCLEOTIDE SEQUENCE [LARGE SCALE GENOMIC DNA]</scope>
    <source>
        <strain evidence="5">CGMCC 4.7106</strain>
    </source>
</reference>
<gene>
    <name evidence="4" type="ORF">ACFPUY_29225</name>
</gene>
<dbReference type="PANTHER" id="PTHR30582:SF2">
    <property type="entry name" value="L,D-TRANSPEPTIDASE YCIB-RELATED"/>
    <property type="match status" value="1"/>
</dbReference>
<dbReference type="EMBL" id="JBHSNW010000017">
    <property type="protein sequence ID" value="MFC5819198.1"/>
    <property type="molecule type" value="Genomic_DNA"/>
</dbReference>
<dbReference type="InterPro" id="IPR005490">
    <property type="entry name" value="LD_TPept_cat_dom"/>
</dbReference>
<dbReference type="Proteomes" id="UP001596096">
    <property type="component" value="Unassembled WGS sequence"/>
</dbReference>
<comment type="pathway">
    <text evidence="1">Cell wall biogenesis; peptidoglycan biosynthesis.</text>
</comment>
<feature type="signal peptide" evidence="2">
    <location>
        <begin position="1"/>
        <end position="23"/>
    </location>
</feature>
<name>A0ABW1C2U5_9ACTN</name>
<keyword evidence="5" id="KW-1185">Reference proteome</keyword>
<keyword evidence="1" id="KW-0573">Peptidoglycan synthesis</keyword>
<dbReference type="PANTHER" id="PTHR30582">
    <property type="entry name" value="L,D-TRANSPEPTIDASE"/>
    <property type="match status" value="1"/>
</dbReference>
<dbReference type="CDD" id="cd16913">
    <property type="entry name" value="YkuD_like"/>
    <property type="match status" value="1"/>
</dbReference>
<keyword evidence="1" id="KW-0961">Cell wall biogenesis/degradation</keyword>
<keyword evidence="1" id="KW-0133">Cell shape</keyword>
<evidence type="ECO:0000256" key="2">
    <source>
        <dbReference type="SAM" id="SignalP"/>
    </source>
</evidence>
<sequence length="241" mass="25474">MWTRWACAGAAALAVCSGLTAPAAATAVRHERPATGVEQQAGWQPILRHGSRGAAVLDLQRRLTGLGYWTGTADGSFGPLTAQAVYALQKSAGLARDGVVGPATWAALTAGVRPAAGTRSGKVVEVDLRRQVLLLVRDGRVQRVFNTSTGSGRTYSVGGVVKRAVTPRGTFRVRRQVNGWDNGPLGSLYRPRYFNGGIAVHGYGSVPPYPASHGCVRVSLSAMDWIVSASWLKLGDVIVVR</sequence>
<dbReference type="PROSITE" id="PS52029">
    <property type="entry name" value="LD_TPASE"/>
    <property type="match status" value="1"/>
</dbReference>
<evidence type="ECO:0000313" key="4">
    <source>
        <dbReference type="EMBL" id="MFC5819198.1"/>
    </source>
</evidence>
<keyword evidence="2" id="KW-0732">Signal</keyword>
<dbReference type="InterPro" id="IPR050979">
    <property type="entry name" value="LD-transpeptidase"/>
</dbReference>
<evidence type="ECO:0000259" key="3">
    <source>
        <dbReference type="PROSITE" id="PS52029"/>
    </source>
</evidence>
<feature type="chain" id="PRO_5046439301" evidence="2">
    <location>
        <begin position="24"/>
        <end position="241"/>
    </location>
</feature>
<feature type="active site" description="Nucleophile" evidence="1">
    <location>
        <position position="215"/>
    </location>
</feature>